<sequence length="110" mass="11590">MRFSLSDEEHALVRAAAAGERLAVGAYAAQAVLAAARGSALPQYALLREALATVMHAAQQVRRIGVNLNQAVAASNAGEPPLQLQRYAEVAARATSNLDALAQEVRRCLP</sequence>
<organism evidence="2 3">
    <name type="scientific">Actinomadura physcomitrii</name>
    <dbReference type="NCBI Taxonomy" id="2650748"/>
    <lineage>
        <taxon>Bacteria</taxon>
        <taxon>Bacillati</taxon>
        <taxon>Actinomycetota</taxon>
        <taxon>Actinomycetes</taxon>
        <taxon>Streptosporangiales</taxon>
        <taxon>Thermomonosporaceae</taxon>
        <taxon>Actinomadura</taxon>
    </lineage>
</organism>
<name>A0A6I4MGE9_9ACTN</name>
<keyword evidence="3" id="KW-1185">Reference proteome</keyword>
<accession>A0A6I4MGE9</accession>
<proteinExistence type="predicted"/>
<gene>
    <name evidence="1" type="ORF">F8568_018640</name>
    <name evidence="2" type="ORF">F8568_022410</name>
</gene>
<evidence type="ECO:0008006" key="4">
    <source>
        <dbReference type="Google" id="ProtNLM"/>
    </source>
</evidence>
<dbReference type="EMBL" id="WBMS02000013">
    <property type="protein sequence ID" value="MWA02351.1"/>
    <property type="molecule type" value="Genomic_DNA"/>
</dbReference>
<dbReference type="Proteomes" id="UP000462055">
    <property type="component" value="Unassembled WGS sequence"/>
</dbReference>
<comment type="caution">
    <text evidence="2">The sequence shown here is derived from an EMBL/GenBank/DDBJ whole genome shotgun (WGS) entry which is preliminary data.</text>
</comment>
<evidence type="ECO:0000313" key="2">
    <source>
        <dbReference type="EMBL" id="MWA03077.1"/>
    </source>
</evidence>
<reference evidence="2 3" key="1">
    <citation type="submission" date="2019-12" db="EMBL/GenBank/DDBJ databases">
        <title>Actinomadura physcomitrii sp. nov., a novel actinomycete isolated from moss [Physcomitrium sphaericum (Ludw) Fuernr].</title>
        <authorList>
            <person name="Zhuang X."/>
        </authorList>
    </citation>
    <scope>NUCLEOTIDE SEQUENCE [LARGE SCALE GENOMIC DNA]</scope>
    <source>
        <strain evidence="2 3">LD22</strain>
    </source>
</reference>
<evidence type="ECO:0000313" key="1">
    <source>
        <dbReference type="EMBL" id="MWA02351.1"/>
    </source>
</evidence>
<protein>
    <recommendedName>
        <fullName evidence="4">Plasmid mobilization relaxosome protein MobC</fullName>
    </recommendedName>
</protein>
<dbReference type="EMBL" id="WBMS02000017">
    <property type="protein sequence ID" value="MWA03077.1"/>
    <property type="molecule type" value="Genomic_DNA"/>
</dbReference>
<evidence type="ECO:0000313" key="3">
    <source>
        <dbReference type="Proteomes" id="UP000462055"/>
    </source>
</evidence>
<dbReference type="RefSeq" id="WP_151594811.1">
    <property type="nucleotide sequence ID" value="NZ_WBMS02000013.1"/>
</dbReference>
<dbReference type="AlphaFoldDB" id="A0A6I4MGE9"/>